<comment type="caution">
    <text evidence="2">The sequence shown here is derived from an EMBL/GenBank/DDBJ whole genome shotgun (WGS) entry which is preliminary data.</text>
</comment>
<feature type="region of interest" description="Disordered" evidence="1">
    <location>
        <begin position="1"/>
        <end position="127"/>
    </location>
</feature>
<gene>
    <name evidence="2" type="primary">ga22040</name>
    <name evidence="2" type="ORF">PR202_ga22040</name>
</gene>
<accession>A0AAV5D203</accession>
<dbReference type="AlphaFoldDB" id="A0AAV5D203"/>
<name>A0AAV5D203_ELECO</name>
<proteinExistence type="predicted"/>
<feature type="compositionally biased region" description="Basic residues" evidence="1">
    <location>
        <begin position="51"/>
        <end position="60"/>
    </location>
</feature>
<evidence type="ECO:0000313" key="2">
    <source>
        <dbReference type="EMBL" id="GJN04490.1"/>
    </source>
</evidence>
<dbReference type="EMBL" id="BQKI01000011">
    <property type="protein sequence ID" value="GJN04490.1"/>
    <property type="molecule type" value="Genomic_DNA"/>
</dbReference>
<reference evidence="2" key="1">
    <citation type="journal article" date="2018" name="DNA Res.">
        <title>Multiple hybrid de novo genome assembly of finger millet, an orphan allotetraploid crop.</title>
        <authorList>
            <person name="Hatakeyama M."/>
            <person name="Aluri S."/>
            <person name="Balachadran M.T."/>
            <person name="Sivarajan S.R."/>
            <person name="Patrignani A."/>
            <person name="Gruter S."/>
            <person name="Poveda L."/>
            <person name="Shimizu-Inatsugi R."/>
            <person name="Baeten J."/>
            <person name="Francoijs K.J."/>
            <person name="Nataraja K.N."/>
            <person name="Reddy Y.A.N."/>
            <person name="Phadnis S."/>
            <person name="Ravikumar R.L."/>
            <person name="Schlapbach R."/>
            <person name="Sreeman S.M."/>
            <person name="Shimizu K.K."/>
        </authorList>
    </citation>
    <scope>NUCLEOTIDE SEQUENCE</scope>
</reference>
<feature type="compositionally biased region" description="Basic and acidic residues" evidence="1">
    <location>
        <begin position="85"/>
        <end position="98"/>
    </location>
</feature>
<keyword evidence="3" id="KW-1185">Reference proteome</keyword>
<evidence type="ECO:0000256" key="1">
    <source>
        <dbReference type="SAM" id="MobiDB-lite"/>
    </source>
</evidence>
<sequence length="159" mass="17265">MVREERGQVRSTRVADEAGEEQLRHRGGEVGSPLHQVGSLLRRPEEERQRVVRRRSRGATRGRAEAAVTGEEAGAVLARGGGEAARPEDERMWPDRRRSGGGVGSRRSSGGSGLRRSGADTAQGGVGMFCRRKNGAKIAVKRNERTRGIGDPNFFPCFS</sequence>
<feature type="compositionally biased region" description="Low complexity" evidence="1">
    <location>
        <begin position="61"/>
        <end position="78"/>
    </location>
</feature>
<dbReference type="Proteomes" id="UP001054889">
    <property type="component" value="Unassembled WGS sequence"/>
</dbReference>
<protein>
    <submittedName>
        <fullName evidence="2">Uncharacterized protein</fullName>
    </submittedName>
</protein>
<organism evidence="2 3">
    <name type="scientific">Eleusine coracana subsp. coracana</name>
    <dbReference type="NCBI Taxonomy" id="191504"/>
    <lineage>
        <taxon>Eukaryota</taxon>
        <taxon>Viridiplantae</taxon>
        <taxon>Streptophyta</taxon>
        <taxon>Embryophyta</taxon>
        <taxon>Tracheophyta</taxon>
        <taxon>Spermatophyta</taxon>
        <taxon>Magnoliopsida</taxon>
        <taxon>Liliopsida</taxon>
        <taxon>Poales</taxon>
        <taxon>Poaceae</taxon>
        <taxon>PACMAD clade</taxon>
        <taxon>Chloridoideae</taxon>
        <taxon>Cynodonteae</taxon>
        <taxon>Eleusininae</taxon>
        <taxon>Eleusine</taxon>
    </lineage>
</organism>
<feature type="compositionally biased region" description="Basic and acidic residues" evidence="1">
    <location>
        <begin position="1"/>
        <end position="28"/>
    </location>
</feature>
<reference evidence="2" key="2">
    <citation type="submission" date="2021-12" db="EMBL/GenBank/DDBJ databases">
        <title>Resequencing data analysis of finger millet.</title>
        <authorList>
            <person name="Hatakeyama M."/>
            <person name="Aluri S."/>
            <person name="Balachadran M.T."/>
            <person name="Sivarajan S.R."/>
            <person name="Poveda L."/>
            <person name="Shimizu-Inatsugi R."/>
            <person name="Schlapbach R."/>
            <person name="Sreeman S.M."/>
            <person name="Shimizu K.K."/>
        </authorList>
    </citation>
    <scope>NUCLEOTIDE SEQUENCE</scope>
</reference>
<evidence type="ECO:0000313" key="3">
    <source>
        <dbReference type="Proteomes" id="UP001054889"/>
    </source>
</evidence>